<sequence length="339" mass="37845">MKTTADTKTFLDLFIEVTKAITASLEIDEVFRLITEKIPQIIGADAATIRLLDASGKNLVLRASSGLSDAYLNRGTIDTEEPIFKALKGEPIVIEDAPNDPRINYPEATRKEGIRNILVIPIPIRGRIKGILRLLTRKSRSYTPEQIAVVTALGEQCGIAIENAQIFEEQQIRLEYFKAIHEFGKAINLTYELDKILDLMVTRLPSVMKLKAATIRLFEPRKGQLELKAAYGLSKAYLERGPLDEEMATYYLKQGEPVFIPDARKDIHTLYHKAAESEGIGSILAVPITVRDEIIGILRLLTAEVRYFSDTDINFAMAVAEQGGVAIQRAIDYTRLKNA</sequence>
<name>S7TDS1_DESML</name>
<evidence type="ECO:0000313" key="3">
    <source>
        <dbReference type="Proteomes" id="UP000014977"/>
    </source>
</evidence>
<dbReference type="Gene3D" id="3.30.450.40">
    <property type="match status" value="2"/>
</dbReference>
<dbReference type="RefSeq" id="WP_020878246.1">
    <property type="nucleotide sequence ID" value="NZ_ATHJ01000108.1"/>
</dbReference>
<organism evidence="2 3">
    <name type="scientific">Desulfococcus multivorans DSM 2059</name>
    <dbReference type="NCBI Taxonomy" id="1121405"/>
    <lineage>
        <taxon>Bacteria</taxon>
        <taxon>Pseudomonadati</taxon>
        <taxon>Thermodesulfobacteriota</taxon>
        <taxon>Desulfobacteria</taxon>
        <taxon>Desulfobacterales</taxon>
        <taxon>Desulfococcaceae</taxon>
        <taxon>Desulfococcus</taxon>
    </lineage>
</organism>
<dbReference type="Proteomes" id="UP000014977">
    <property type="component" value="Unassembled WGS sequence"/>
</dbReference>
<reference evidence="2 3" key="1">
    <citation type="journal article" date="2013" name="Genome Announc.">
        <title>Draft genome sequences for three mercury-methylating, sulfate-reducing bacteria.</title>
        <authorList>
            <person name="Brown S.D."/>
            <person name="Hurt R.A.Jr."/>
            <person name="Gilmour C.C."/>
            <person name="Elias D.A."/>
        </authorList>
    </citation>
    <scope>NUCLEOTIDE SEQUENCE [LARGE SCALE GENOMIC DNA]</scope>
    <source>
        <strain evidence="2 3">DSM 2059</strain>
    </source>
</reference>
<evidence type="ECO:0000259" key="1">
    <source>
        <dbReference type="SMART" id="SM00065"/>
    </source>
</evidence>
<dbReference type="Pfam" id="PF13185">
    <property type="entry name" value="GAF_2"/>
    <property type="match status" value="2"/>
</dbReference>
<dbReference type="OrthoDB" id="9765588at2"/>
<dbReference type="InterPro" id="IPR029016">
    <property type="entry name" value="GAF-like_dom_sf"/>
</dbReference>
<dbReference type="EMBL" id="ATHJ01000108">
    <property type="protein sequence ID" value="EPR35342.1"/>
    <property type="molecule type" value="Genomic_DNA"/>
</dbReference>
<feature type="domain" description="GAF" evidence="1">
    <location>
        <begin position="26"/>
        <end position="171"/>
    </location>
</feature>
<dbReference type="STRING" id="897.B2D07_09490"/>
<dbReference type="InterPro" id="IPR003018">
    <property type="entry name" value="GAF"/>
</dbReference>
<protein>
    <submittedName>
        <fullName evidence="2">Putative GAF sensor protein</fullName>
    </submittedName>
</protein>
<gene>
    <name evidence="2" type="ORF">dsmv_3156</name>
</gene>
<dbReference type="SMART" id="SM00065">
    <property type="entry name" value="GAF"/>
    <property type="match status" value="2"/>
</dbReference>
<feature type="domain" description="GAF" evidence="1">
    <location>
        <begin position="192"/>
        <end position="337"/>
    </location>
</feature>
<proteinExistence type="predicted"/>
<dbReference type="PANTHER" id="PTHR43155">
    <property type="entry name" value="CYCLIC DI-GMP PHOSPHODIESTERASE PA4108-RELATED"/>
    <property type="match status" value="1"/>
</dbReference>
<dbReference type="PANTHER" id="PTHR43155:SF2">
    <property type="entry name" value="CYCLIC DI-GMP PHOSPHODIESTERASE PA4108"/>
    <property type="match status" value="1"/>
</dbReference>
<keyword evidence="3" id="KW-1185">Reference proteome</keyword>
<accession>S7TDS1</accession>
<evidence type="ECO:0000313" key="2">
    <source>
        <dbReference type="EMBL" id="EPR35342.1"/>
    </source>
</evidence>
<dbReference type="AlphaFoldDB" id="S7TDS1"/>
<comment type="caution">
    <text evidence="2">The sequence shown here is derived from an EMBL/GenBank/DDBJ whole genome shotgun (WGS) entry which is preliminary data.</text>
</comment>
<dbReference type="eggNOG" id="COG2203">
    <property type="taxonomic scope" value="Bacteria"/>
</dbReference>
<dbReference type="SUPFAM" id="SSF55781">
    <property type="entry name" value="GAF domain-like"/>
    <property type="match status" value="2"/>
</dbReference>